<proteinExistence type="predicted"/>
<feature type="domain" description="HTH lacI-type" evidence="4">
    <location>
        <begin position="4"/>
        <end position="57"/>
    </location>
</feature>
<reference evidence="5 6" key="1">
    <citation type="submission" date="2019-05" db="EMBL/GenBank/DDBJ databases">
        <authorList>
            <person name="Narsing Rao M.P."/>
            <person name="Li W.J."/>
        </authorList>
    </citation>
    <scope>NUCLEOTIDE SEQUENCE [LARGE SCALE GENOMIC DNA]</scope>
    <source>
        <strain evidence="5 6">SYSU_K30003</strain>
    </source>
</reference>
<dbReference type="PROSITE" id="PS50932">
    <property type="entry name" value="HTH_LACI_2"/>
    <property type="match status" value="1"/>
</dbReference>
<dbReference type="AlphaFoldDB" id="A0A5R9G8B2"/>
<dbReference type="Pfam" id="PF13377">
    <property type="entry name" value="Peripla_BP_3"/>
    <property type="match status" value="1"/>
</dbReference>
<dbReference type="PANTHER" id="PTHR30146:SF109">
    <property type="entry name" value="HTH-TYPE TRANSCRIPTIONAL REGULATOR GALS"/>
    <property type="match status" value="1"/>
</dbReference>
<keyword evidence="1" id="KW-0805">Transcription regulation</keyword>
<dbReference type="InterPro" id="IPR010982">
    <property type="entry name" value="Lambda_DNA-bd_dom_sf"/>
</dbReference>
<dbReference type="InterPro" id="IPR028082">
    <property type="entry name" value="Peripla_BP_I"/>
</dbReference>
<dbReference type="CDD" id="cd01392">
    <property type="entry name" value="HTH_LacI"/>
    <property type="match status" value="1"/>
</dbReference>
<dbReference type="CDD" id="cd06267">
    <property type="entry name" value="PBP1_LacI_sugar_binding-like"/>
    <property type="match status" value="1"/>
</dbReference>
<evidence type="ECO:0000256" key="1">
    <source>
        <dbReference type="ARBA" id="ARBA00023015"/>
    </source>
</evidence>
<dbReference type="PANTHER" id="PTHR30146">
    <property type="entry name" value="LACI-RELATED TRANSCRIPTIONAL REPRESSOR"/>
    <property type="match status" value="1"/>
</dbReference>
<dbReference type="Gene3D" id="3.40.50.2300">
    <property type="match status" value="2"/>
</dbReference>
<dbReference type="Gene3D" id="1.10.260.40">
    <property type="entry name" value="lambda repressor-like DNA-binding domains"/>
    <property type="match status" value="1"/>
</dbReference>
<accession>A0A5R9G8B2</accession>
<dbReference type="EMBL" id="VCIW01000004">
    <property type="protein sequence ID" value="TLS52642.1"/>
    <property type="molecule type" value="Genomic_DNA"/>
</dbReference>
<evidence type="ECO:0000256" key="2">
    <source>
        <dbReference type="ARBA" id="ARBA00023125"/>
    </source>
</evidence>
<dbReference type="SUPFAM" id="SSF53822">
    <property type="entry name" value="Periplasmic binding protein-like I"/>
    <property type="match status" value="1"/>
</dbReference>
<dbReference type="InterPro" id="IPR000843">
    <property type="entry name" value="HTH_LacI"/>
</dbReference>
<dbReference type="OrthoDB" id="9775106at2"/>
<dbReference type="GO" id="GO:0000976">
    <property type="term" value="F:transcription cis-regulatory region binding"/>
    <property type="evidence" value="ECO:0007669"/>
    <property type="project" value="TreeGrafter"/>
</dbReference>
<dbReference type="GO" id="GO:0003700">
    <property type="term" value="F:DNA-binding transcription factor activity"/>
    <property type="evidence" value="ECO:0007669"/>
    <property type="project" value="TreeGrafter"/>
</dbReference>
<sequence length="337" mass="37361">MAHTLESIAELAGVSRGTVSRVVNGQPGVKPNVRERVLAVIERTGYVPNPQARSLAGGKTGNIGVVVFGDKPDFLKHHIFFEALQGIQEQTASNDYDLLLYANRKEADAEYWKRIATKRKTDGLIIMGERIQPEYLHYYRQRGIPYVLIGKRVFGSLPLACVASDYRSGAYRATKHLLERGRRRIAYIQGLPDMHHENERFAGYCEALREAGLDMDPSLIIAGRAEREEAVREMRLLLKRQASFDAVFAANDLMALGAMDVLLESGRSVPEDVAVAGYDDIAQSRHASPPLTTVRQEKEKLGKEAASLLFDMLRGALPADASKDVVIENDLIVRAST</sequence>
<evidence type="ECO:0000313" key="5">
    <source>
        <dbReference type="EMBL" id="TLS52642.1"/>
    </source>
</evidence>
<dbReference type="Pfam" id="PF00356">
    <property type="entry name" value="LacI"/>
    <property type="match status" value="1"/>
</dbReference>
<dbReference type="RefSeq" id="WP_138193633.1">
    <property type="nucleotide sequence ID" value="NZ_VCIW01000004.1"/>
</dbReference>
<evidence type="ECO:0000259" key="4">
    <source>
        <dbReference type="PROSITE" id="PS50932"/>
    </source>
</evidence>
<protein>
    <submittedName>
        <fullName evidence="5">LacI family transcriptional regulator</fullName>
    </submittedName>
</protein>
<dbReference type="Proteomes" id="UP000309676">
    <property type="component" value="Unassembled WGS sequence"/>
</dbReference>
<dbReference type="SMART" id="SM00354">
    <property type="entry name" value="HTH_LACI"/>
    <property type="match status" value="1"/>
</dbReference>
<gene>
    <name evidence="5" type="ORF">FE782_08390</name>
</gene>
<name>A0A5R9G8B2_9BACL</name>
<keyword evidence="2" id="KW-0238">DNA-binding</keyword>
<comment type="caution">
    <text evidence="5">The sequence shown here is derived from an EMBL/GenBank/DDBJ whole genome shotgun (WGS) entry which is preliminary data.</text>
</comment>
<evidence type="ECO:0000313" key="6">
    <source>
        <dbReference type="Proteomes" id="UP000309676"/>
    </source>
</evidence>
<keyword evidence="3" id="KW-0804">Transcription</keyword>
<organism evidence="5 6">
    <name type="scientific">Paenibacillus antri</name>
    <dbReference type="NCBI Taxonomy" id="2582848"/>
    <lineage>
        <taxon>Bacteria</taxon>
        <taxon>Bacillati</taxon>
        <taxon>Bacillota</taxon>
        <taxon>Bacilli</taxon>
        <taxon>Bacillales</taxon>
        <taxon>Paenibacillaceae</taxon>
        <taxon>Paenibacillus</taxon>
    </lineage>
</organism>
<evidence type="ECO:0000256" key="3">
    <source>
        <dbReference type="ARBA" id="ARBA00023163"/>
    </source>
</evidence>
<keyword evidence="6" id="KW-1185">Reference proteome</keyword>
<dbReference type="InterPro" id="IPR046335">
    <property type="entry name" value="LacI/GalR-like_sensor"/>
</dbReference>
<dbReference type="SUPFAM" id="SSF47413">
    <property type="entry name" value="lambda repressor-like DNA-binding domains"/>
    <property type="match status" value="1"/>
</dbReference>